<dbReference type="Proteomes" id="UP000464657">
    <property type="component" value="Chromosome"/>
</dbReference>
<dbReference type="AlphaFoldDB" id="A0A7L4ZK84"/>
<evidence type="ECO:0000313" key="1">
    <source>
        <dbReference type="EMBL" id="QHI36324.1"/>
    </source>
</evidence>
<dbReference type="OrthoDB" id="9911091at2"/>
<protein>
    <submittedName>
        <fullName evidence="1">Uncharacterized protein</fullName>
    </submittedName>
</protein>
<dbReference type="KEGG" id="kan:IMCC3317_16860"/>
<dbReference type="RefSeq" id="WP_160129039.1">
    <property type="nucleotide sequence ID" value="NZ_CP019288.1"/>
</dbReference>
<proteinExistence type="predicted"/>
<reference evidence="1 2" key="1">
    <citation type="journal article" date="2013" name="Int. J. Syst. Evol. Microbiol.">
        <title>Kordia antarctica sp. nov., isolated from Antarctic seawater.</title>
        <authorList>
            <person name="Baek K."/>
            <person name="Choi A."/>
            <person name="Kang I."/>
            <person name="Lee K."/>
            <person name="Cho J.C."/>
        </authorList>
    </citation>
    <scope>NUCLEOTIDE SEQUENCE [LARGE SCALE GENOMIC DNA]</scope>
    <source>
        <strain evidence="1 2">IMCC3317</strain>
    </source>
</reference>
<sequence>MKTKNLNNLSLNKKSIATFTLTGGRAQPITNVTNITCVGICENSKIICDQE</sequence>
<organism evidence="1 2">
    <name type="scientific">Kordia antarctica</name>
    <dbReference type="NCBI Taxonomy" id="1218801"/>
    <lineage>
        <taxon>Bacteria</taxon>
        <taxon>Pseudomonadati</taxon>
        <taxon>Bacteroidota</taxon>
        <taxon>Flavobacteriia</taxon>
        <taxon>Flavobacteriales</taxon>
        <taxon>Flavobacteriaceae</taxon>
        <taxon>Kordia</taxon>
    </lineage>
</organism>
<keyword evidence="2" id="KW-1185">Reference proteome</keyword>
<name>A0A7L4ZK84_9FLAO</name>
<gene>
    <name evidence="1" type="ORF">IMCC3317_16860</name>
</gene>
<dbReference type="EMBL" id="CP019288">
    <property type="protein sequence ID" value="QHI36324.1"/>
    <property type="molecule type" value="Genomic_DNA"/>
</dbReference>
<accession>A0A7L4ZK84</accession>
<evidence type="ECO:0000313" key="2">
    <source>
        <dbReference type="Proteomes" id="UP000464657"/>
    </source>
</evidence>